<accession>A5B4X0</accession>
<dbReference type="EMBL" id="AM446651">
    <property type="protein sequence ID" value="CAN69698.1"/>
    <property type="molecule type" value="Genomic_DNA"/>
</dbReference>
<evidence type="ECO:0000259" key="1">
    <source>
        <dbReference type="Pfam" id="PF01433"/>
    </source>
</evidence>
<sequence length="209" mass="23347">MSTYLVAVVGLFDHIEDKTADGINVRAYCPVGKADQGKFALDVTVKTLDMYTERHFSMPYPLPKLDMAAVPYFSGCAKENFGLIIFCEIELLHHELHSGASCKQWFLQQIAGGLHPNALEQSHPIKASTLGIPLALQILLNSIRSQQYISPKVTDEKAIIISLVTTDEPFSAPSLYCHDNFLLKIWVISKIGVLIYYCAKTIMDRDRCP</sequence>
<dbReference type="GO" id="GO:0008270">
    <property type="term" value="F:zinc ion binding"/>
    <property type="evidence" value="ECO:0007669"/>
    <property type="project" value="InterPro"/>
</dbReference>
<protein>
    <recommendedName>
        <fullName evidence="1">Peptidase M1 membrane alanine aminopeptidase domain-containing protein</fullName>
    </recommendedName>
</protein>
<dbReference type="PANTHER" id="PTHR11533:SF274">
    <property type="entry name" value="AMINOPEPTIDASE"/>
    <property type="match status" value="1"/>
</dbReference>
<dbReference type="MEROPS" id="M01.A25"/>
<gene>
    <name evidence="2" type="ORF">VITISV_001514</name>
</gene>
<dbReference type="InterPro" id="IPR014782">
    <property type="entry name" value="Peptidase_M1_dom"/>
</dbReference>
<dbReference type="SUPFAM" id="SSF55486">
    <property type="entry name" value="Metalloproteases ('zincins'), catalytic domain"/>
    <property type="match status" value="1"/>
</dbReference>
<feature type="domain" description="Peptidase M1 membrane alanine aminopeptidase" evidence="1">
    <location>
        <begin position="39"/>
        <end position="110"/>
    </location>
</feature>
<name>A5B4X0_VITVI</name>
<evidence type="ECO:0000313" key="2">
    <source>
        <dbReference type="EMBL" id="CAN69698.1"/>
    </source>
</evidence>
<dbReference type="Pfam" id="PF01433">
    <property type="entry name" value="Peptidase_M1"/>
    <property type="match status" value="1"/>
</dbReference>
<organism evidence="2">
    <name type="scientific">Vitis vinifera</name>
    <name type="common">Grape</name>
    <dbReference type="NCBI Taxonomy" id="29760"/>
    <lineage>
        <taxon>Eukaryota</taxon>
        <taxon>Viridiplantae</taxon>
        <taxon>Streptophyta</taxon>
        <taxon>Embryophyta</taxon>
        <taxon>Tracheophyta</taxon>
        <taxon>Spermatophyta</taxon>
        <taxon>Magnoliopsida</taxon>
        <taxon>eudicotyledons</taxon>
        <taxon>Gunneridae</taxon>
        <taxon>Pentapetalae</taxon>
        <taxon>rosids</taxon>
        <taxon>Vitales</taxon>
        <taxon>Vitaceae</taxon>
        <taxon>Viteae</taxon>
        <taxon>Vitis</taxon>
    </lineage>
</organism>
<dbReference type="Gene3D" id="1.10.390.10">
    <property type="entry name" value="Neutral Protease Domain 2"/>
    <property type="match status" value="1"/>
</dbReference>
<dbReference type="PANTHER" id="PTHR11533">
    <property type="entry name" value="PROTEASE M1 ZINC METALLOPROTEASE"/>
    <property type="match status" value="1"/>
</dbReference>
<dbReference type="InterPro" id="IPR050344">
    <property type="entry name" value="Peptidase_M1_aminopeptidases"/>
</dbReference>
<proteinExistence type="predicted"/>
<dbReference type="AlphaFoldDB" id="A5B4X0"/>
<dbReference type="ExpressionAtlas" id="A5B4X0">
    <property type="expression patterns" value="baseline"/>
</dbReference>
<dbReference type="GO" id="GO:0008237">
    <property type="term" value="F:metallopeptidase activity"/>
    <property type="evidence" value="ECO:0007669"/>
    <property type="project" value="InterPro"/>
</dbReference>
<dbReference type="InterPro" id="IPR027268">
    <property type="entry name" value="Peptidase_M4/M1_CTD_sf"/>
</dbReference>
<reference evidence="2" key="1">
    <citation type="journal article" date="2007" name="PLoS ONE">
        <title>The first genome sequence of an elite grapevine cultivar (Pinot noir Vitis vinifera L.): coping with a highly heterozygous genome.</title>
        <authorList>
            <person name="Velasco R."/>
            <person name="Zharkikh A."/>
            <person name="Troggio M."/>
            <person name="Cartwright D.A."/>
            <person name="Cestaro A."/>
            <person name="Pruss D."/>
            <person name="Pindo M."/>
            <person name="FitzGerald L.M."/>
            <person name="Vezzulli S."/>
            <person name="Reid J."/>
            <person name="Malacarne G."/>
            <person name="Iliev D."/>
            <person name="Coppola G."/>
            <person name="Wardell B."/>
            <person name="Micheletti D."/>
            <person name="Macalma T."/>
            <person name="Facci M."/>
            <person name="Mitchell J.T."/>
            <person name="Perazzolli M."/>
            <person name="Eldredge G."/>
            <person name="Gatto P."/>
            <person name="Oyzerski R."/>
            <person name="Moretto M."/>
            <person name="Gutin N."/>
            <person name="Stefanini M."/>
            <person name="Chen Y."/>
            <person name="Segala C."/>
            <person name="Davenport C."/>
            <person name="Dematte L."/>
            <person name="Mraz A."/>
            <person name="Battilana J."/>
            <person name="Stormo K."/>
            <person name="Costa F."/>
            <person name="Tao Q."/>
            <person name="Si-Ammour A."/>
            <person name="Harkins T."/>
            <person name="Lackey A."/>
            <person name="Perbost C."/>
            <person name="Taillon B."/>
            <person name="Stella A."/>
            <person name="Solovyev V."/>
            <person name="Fawcett J.A."/>
            <person name="Sterck L."/>
            <person name="Vandepoele K."/>
            <person name="Grando S.M."/>
            <person name="Toppo S."/>
            <person name="Moser C."/>
            <person name="Lanchbury J."/>
            <person name="Bogden R."/>
            <person name="Skolnick M."/>
            <person name="Sgaramella V."/>
            <person name="Bhatnagar S.K."/>
            <person name="Fontana P."/>
            <person name="Gutin A."/>
            <person name="Van de Peer Y."/>
            <person name="Salamini F."/>
            <person name="Viola R."/>
        </authorList>
    </citation>
    <scope>NUCLEOTIDE SEQUENCE</scope>
</reference>